<evidence type="ECO:0000256" key="1">
    <source>
        <dbReference type="SAM" id="Phobius"/>
    </source>
</evidence>
<keyword evidence="3" id="KW-1185">Reference proteome</keyword>
<evidence type="ECO:0000313" key="3">
    <source>
        <dbReference type="Proteomes" id="UP000309676"/>
    </source>
</evidence>
<feature type="transmembrane region" description="Helical" evidence="1">
    <location>
        <begin position="65"/>
        <end position="83"/>
    </location>
</feature>
<dbReference type="Proteomes" id="UP000309676">
    <property type="component" value="Unassembled WGS sequence"/>
</dbReference>
<keyword evidence="1" id="KW-0472">Membrane</keyword>
<sequence length="137" mass="15348">MSKSNVNEIEGVVPKLPRILLTIPAVLLFFIGLSGENGPFGPGSVIHAFMSSQATDEVLQLRMQGTAVLGMVLFSLFITYGGFRLGQRWAWYALWYWPVFFILHITAFGTWIPDLPLAIVSGIALLLPYRRFFPKES</sequence>
<keyword evidence="1" id="KW-1133">Transmembrane helix</keyword>
<name>A0A5R9G5Y6_9BACL</name>
<dbReference type="OrthoDB" id="4950343at2"/>
<protein>
    <submittedName>
        <fullName evidence="2">Uncharacterized protein</fullName>
    </submittedName>
</protein>
<dbReference type="EMBL" id="VCIW01000027">
    <property type="protein sequence ID" value="TLS48918.1"/>
    <property type="molecule type" value="Genomic_DNA"/>
</dbReference>
<feature type="transmembrane region" description="Helical" evidence="1">
    <location>
        <begin position="90"/>
        <end position="109"/>
    </location>
</feature>
<dbReference type="RefSeq" id="WP_138197728.1">
    <property type="nucleotide sequence ID" value="NZ_VCIW01000027.1"/>
</dbReference>
<gene>
    <name evidence="2" type="ORF">FE782_28365</name>
</gene>
<reference evidence="2 3" key="1">
    <citation type="submission" date="2019-05" db="EMBL/GenBank/DDBJ databases">
        <authorList>
            <person name="Narsing Rao M.P."/>
            <person name="Li W.J."/>
        </authorList>
    </citation>
    <scope>NUCLEOTIDE SEQUENCE [LARGE SCALE GENOMIC DNA]</scope>
    <source>
        <strain evidence="2 3">SYSU_K30003</strain>
    </source>
</reference>
<proteinExistence type="predicted"/>
<accession>A0A5R9G5Y6</accession>
<evidence type="ECO:0000313" key="2">
    <source>
        <dbReference type="EMBL" id="TLS48918.1"/>
    </source>
</evidence>
<dbReference type="AlphaFoldDB" id="A0A5R9G5Y6"/>
<comment type="caution">
    <text evidence="2">The sequence shown here is derived from an EMBL/GenBank/DDBJ whole genome shotgun (WGS) entry which is preliminary data.</text>
</comment>
<keyword evidence="1" id="KW-0812">Transmembrane</keyword>
<organism evidence="2 3">
    <name type="scientific">Paenibacillus antri</name>
    <dbReference type="NCBI Taxonomy" id="2582848"/>
    <lineage>
        <taxon>Bacteria</taxon>
        <taxon>Bacillati</taxon>
        <taxon>Bacillota</taxon>
        <taxon>Bacilli</taxon>
        <taxon>Bacillales</taxon>
        <taxon>Paenibacillaceae</taxon>
        <taxon>Paenibacillus</taxon>
    </lineage>
</organism>
<feature type="transmembrane region" description="Helical" evidence="1">
    <location>
        <begin position="12"/>
        <end position="33"/>
    </location>
</feature>